<reference evidence="2 3" key="1">
    <citation type="submission" date="2020-08" db="EMBL/GenBank/DDBJ databases">
        <title>Genomic Encyclopedia of Type Strains, Phase III (KMG-III): the genomes of soil and plant-associated and newly described type strains.</title>
        <authorList>
            <person name="Whitman W."/>
        </authorList>
    </citation>
    <scope>NUCLEOTIDE SEQUENCE [LARGE SCALE GENOMIC DNA]</scope>
    <source>
        <strain evidence="2 3">CECT 5862</strain>
    </source>
</reference>
<evidence type="ECO:0000259" key="1">
    <source>
        <dbReference type="PROSITE" id="PS51725"/>
    </source>
</evidence>
<dbReference type="GO" id="GO:0016491">
    <property type="term" value="F:oxidoreductase activity"/>
    <property type="evidence" value="ECO:0007669"/>
    <property type="project" value="UniProtKB-KW"/>
</dbReference>
<dbReference type="PANTHER" id="PTHR34474:SF1">
    <property type="entry name" value="HEME-DEGRADING MONOOXYGENASE HMOA"/>
    <property type="match status" value="1"/>
</dbReference>
<dbReference type="SUPFAM" id="SSF54909">
    <property type="entry name" value="Dimeric alpha+beta barrel"/>
    <property type="match status" value="1"/>
</dbReference>
<evidence type="ECO:0000313" key="2">
    <source>
        <dbReference type="EMBL" id="MBB3113841.1"/>
    </source>
</evidence>
<dbReference type="InterPro" id="IPR050404">
    <property type="entry name" value="Heme-degrading_MO"/>
</dbReference>
<dbReference type="Pfam" id="PF03992">
    <property type="entry name" value="ABM"/>
    <property type="match status" value="1"/>
</dbReference>
<evidence type="ECO:0000313" key="3">
    <source>
        <dbReference type="Proteomes" id="UP000570361"/>
    </source>
</evidence>
<dbReference type="PANTHER" id="PTHR34474">
    <property type="entry name" value="SIGNAL TRANSDUCTION PROTEIN TRAP"/>
    <property type="match status" value="1"/>
</dbReference>
<sequence>MLVQTRQIVVEKGHAEEVVERFSQESPVDGMPGLIDRSVMVKKRTKDEEEVLVMIRWESEEAWKNWEKSDVHIQGHRNNAGKSKPEYVKSTTVSMYEVKTVREGKATVTE</sequence>
<gene>
    <name evidence="2" type="ORF">FHS18_005954</name>
</gene>
<organism evidence="2 3">
    <name type="scientific">Paenibacillus phyllosphaerae</name>
    <dbReference type="NCBI Taxonomy" id="274593"/>
    <lineage>
        <taxon>Bacteria</taxon>
        <taxon>Bacillati</taxon>
        <taxon>Bacillota</taxon>
        <taxon>Bacilli</taxon>
        <taxon>Bacillales</taxon>
        <taxon>Paenibacillaceae</taxon>
        <taxon>Paenibacillus</taxon>
    </lineage>
</organism>
<keyword evidence="2" id="KW-0560">Oxidoreductase</keyword>
<keyword evidence="3" id="KW-1185">Reference proteome</keyword>
<dbReference type="EC" id="1.14.99.48" evidence="2"/>
<dbReference type="EMBL" id="JACHXK010000022">
    <property type="protein sequence ID" value="MBB3113841.1"/>
    <property type="molecule type" value="Genomic_DNA"/>
</dbReference>
<dbReference type="AlphaFoldDB" id="A0A7W5B548"/>
<dbReference type="InterPro" id="IPR007138">
    <property type="entry name" value="ABM_dom"/>
</dbReference>
<feature type="domain" description="ABM" evidence="1">
    <location>
        <begin position="2"/>
        <end position="95"/>
    </location>
</feature>
<dbReference type="Proteomes" id="UP000570361">
    <property type="component" value="Unassembled WGS sequence"/>
</dbReference>
<dbReference type="InterPro" id="IPR011008">
    <property type="entry name" value="Dimeric_a/b-barrel"/>
</dbReference>
<proteinExistence type="predicted"/>
<protein>
    <submittedName>
        <fullName evidence="2">Heme oxygenase (Staphylobilin-producing)</fullName>
        <ecNumber evidence="2">1.14.99.48</ecNumber>
    </submittedName>
</protein>
<dbReference type="Gene3D" id="3.30.70.100">
    <property type="match status" value="1"/>
</dbReference>
<name>A0A7W5B548_9BACL</name>
<accession>A0A7W5B548</accession>
<comment type="caution">
    <text evidence="2">The sequence shown here is derived from an EMBL/GenBank/DDBJ whole genome shotgun (WGS) entry which is preliminary data.</text>
</comment>
<dbReference type="PROSITE" id="PS51725">
    <property type="entry name" value="ABM"/>
    <property type="match status" value="1"/>
</dbReference>
<dbReference type="RefSeq" id="WP_183603908.1">
    <property type="nucleotide sequence ID" value="NZ_JACHXK010000022.1"/>
</dbReference>